<keyword evidence="4" id="KW-0732">Signal</keyword>
<evidence type="ECO:0000313" key="5">
    <source>
        <dbReference type="EMBL" id="KXB60831.1"/>
    </source>
</evidence>
<accession>A0A133ZZH6</accession>
<dbReference type="InterPro" id="IPR018337">
    <property type="entry name" value="Cell_wall/Cho-bd_repeat"/>
</dbReference>
<protein>
    <submittedName>
        <fullName evidence="5">Cell wall-binding repeat protein</fullName>
    </submittedName>
</protein>
<organism evidence="5 6">
    <name type="scientific">Lachnoanaerobaculum saburreum</name>
    <dbReference type="NCBI Taxonomy" id="467210"/>
    <lineage>
        <taxon>Bacteria</taxon>
        <taxon>Bacillati</taxon>
        <taxon>Bacillota</taxon>
        <taxon>Clostridia</taxon>
        <taxon>Lachnospirales</taxon>
        <taxon>Lachnospiraceae</taxon>
        <taxon>Lachnoanaerobaculum</taxon>
    </lineage>
</organism>
<comment type="caution">
    <text evidence="5">The sequence shown here is derived from an EMBL/GenBank/DDBJ whole genome shotgun (WGS) entry which is preliminary data.</text>
</comment>
<reference evidence="6" key="1">
    <citation type="submission" date="2016-01" db="EMBL/GenBank/DDBJ databases">
        <authorList>
            <person name="Mitreva M."/>
            <person name="Pepin K.H."/>
            <person name="Mihindukulasuriya K.A."/>
            <person name="Fulton R."/>
            <person name="Fronick C."/>
            <person name="O'Laughlin M."/>
            <person name="Miner T."/>
            <person name="Herter B."/>
            <person name="Rosa B.A."/>
            <person name="Cordes M."/>
            <person name="Tomlinson C."/>
            <person name="Wollam A."/>
            <person name="Palsikar V.B."/>
            <person name="Mardis E.R."/>
            <person name="Wilson R.K."/>
        </authorList>
    </citation>
    <scope>NUCLEOTIDE SEQUENCE [LARGE SCALE GENOMIC DNA]</scope>
    <source>
        <strain evidence="6">DNF00896</strain>
    </source>
</reference>
<dbReference type="Proteomes" id="UP000070394">
    <property type="component" value="Unassembled WGS sequence"/>
</dbReference>
<evidence type="ECO:0000256" key="2">
    <source>
        <dbReference type="PROSITE-ProRule" id="PRU00591"/>
    </source>
</evidence>
<dbReference type="SUPFAM" id="SSF69360">
    <property type="entry name" value="Cell wall binding repeat"/>
    <property type="match status" value="1"/>
</dbReference>
<evidence type="ECO:0000256" key="4">
    <source>
        <dbReference type="SAM" id="SignalP"/>
    </source>
</evidence>
<name>A0A133ZZH6_9FIRM</name>
<dbReference type="AlphaFoldDB" id="A0A133ZZH6"/>
<dbReference type="EMBL" id="LSDA01000010">
    <property type="protein sequence ID" value="KXB60831.1"/>
    <property type="molecule type" value="Genomic_DNA"/>
</dbReference>
<dbReference type="Gene3D" id="2.10.270.20">
    <property type="match status" value="1"/>
</dbReference>
<evidence type="ECO:0000313" key="6">
    <source>
        <dbReference type="Proteomes" id="UP000070394"/>
    </source>
</evidence>
<dbReference type="Pfam" id="PF19127">
    <property type="entry name" value="Choline_bind_3"/>
    <property type="match status" value="1"/>
</dbReference>
<sequence>MEDCMIQGSLKKMASVVLTTSMILGMSSMAFAKNTRTVVQNVKINIDYDLAPNMNAGNIDVDSDSTGVNDIKVAAITNTDYGKKPKVTLKLKSDEDYTFKGTPNGNISLNDKTGKGATISKISASGTSMSVTVTLPKTSAGDNGALEVSDINWGDDDSPIISWDKADYASKYEVKLYRNNSIKDNVTTSGTSYDFRSKIRENGKGSYTVKIRAVASNGTKGNWTESDEFDVDDDILSNLGGQSNNNNGGNAGPNGASSNSTGAWLKDNVGWWYINADRSYTINNWQQINGNWYYFDNRGYMMTGWLKSPYSGKWYWLSKEDGSNLGKMLTSQWVDNNRYYVDGSGVWTQSR</sequence>
<feature type="repeat" description="Cell wall-binding" evidence="2">
    <location>
        <begin position="282"/>
        <end position="301"/>
    </location>
</feature>
<gene>
    <name evidence="5" type="ORF">HMPREF1866_00281</name>
</gene>
<proteinExistence type="predicted"/>
<evidence type="ECO:0000256" key="3">
    <source>
        <dbReference type="SAM" id="MobiDB-lite"/>
    </source>
</evidence>
<keyword evidence="1" id="KW-0677">Repeat</keyword>
<keyword evidence="6" id="KW-1185">Reference proteome</keyword>
<feature type="region of interest" description="Disordered" evidence="3">
    <location>
        <begin position="234"/>
        <end position="259"/>
    </location>
</feature>
<feature type="signal peptide" evidence="4">
    <location>
        <begin position="1"/>
        <end position="32"/>
    </location>
</feature>
<dbReference type="PATRIC" id="fig|467210.3.peg.277"/>
<evidence type="ECO:0000256" key="1">
    <source>
        <dbReference type="ARBA" id="ARBA00022737"/>
    </source>
</evidence>
<feature type="compositionally biased region" description="Low complexity" evidence="3">
    <location>
        <begin position="237"/>
        <end position="259"/>
    </location>
</feature>
<feature type="chain" id="PRO_5007461216" evidence="4">
    <location>
        <begin position="33"/>
        <end position="351"/>
    </location>
</feature>
<dbReference type="PROSITE" id="PS51170">
    <property type="entry name" value="CW"/>
    <property type="match status" value="1"/>
</dbReference>